<evidence type="ECO:0000256" key="2">
    <source>
        <dbReference type="ARBA" id="ARBA00022771"/>
    </source>
</evidence>
<dbReference type="GO" id="GO:0005634">
    <property type="term" value="C:nucleus"/>
    <property type="evidence" value="ECO:0007669"/>
    <property type="project" value="InterPro"/>
</dbReference>
<keyword evidence="9" id="KW-1185">Reference proteome</keyword>
<dbReference type="SUPFAM" id="SSF57903">
    <property type="entry name" value="FYVE/PHD zinc finger"/>
    <property type="match status" value="2"/>
</dbReference>
<evidence type="ECO:0000256" key="1">
    <source>
        <dbReference type="ARBA" id="ARBA00022723"/>
    </source>
</evidence>
<reference evidence="10" key="1">
    <citation type="submission" date="2025-08" db="UniProtKB">
        <authorList>
            <consortium name="RefSeq"/>
        </authorList>
    </citation>
    <scope>IDENTIFICATION</scope>
    <source>
        <tissue evidence="10">Blood</tissue>
    </source>
</reference>
<dbReference type="RefSeq" id="XP_054839880.1">
    <property type="nucleotide sequence ID" value="XM_054983905.1"/>
</dbReference>
<dbReference type="InterPro" id="IPR004865">
    <property type="entry name" value="HSR_dom"/>
</dbReference>
<dbReference type="InterPro" id="IPR008087">
    <property type="entry name" value="AIRE"/>
</dbReference>
<keyword evidence="2 5" id="KW-0863">Zinc-finger</keyword>
<dbReference type="CTD" id="326"/>
<dbReference type="Proteomes" id="UP001190640">
    <property type="component" value="Chromosome 6"/>
</dbReference>
<sequence length="451" mass="50243">MFSSDRPLGEGDLRKLLKLYRTEISMAVDDVFPLLHGLVDHDVVTEEMFKDTIHLKEKEGCHKAFHAVLTWLLSQESPSIQDFWRVLFKDYNLERYSKLQSIRSSFPKDMDLGRHRRARKLTASPKILAQPKSQGKRKATEEKDPLHLPQPLLKGDPHFGDGKKYIKVGGEFYTTRKLEEPVEKSRAREPKPSVKAKESQAPEYKNDDECAVCKDGGELICCDGCPKAFHLACLMPPLTEIPSGTWRCESCSLGKLKLDRHSEEENSRQQLSQTLGALTLYGQRIAEDRKRVLIKEPLGTSFGQPVSAVSPVSVAVVPTVQNVGTEAQLKLTTGEKCGVCRKGGDMIYCSKCFKAFHWQCHFPAHADQISGILICKSCSSSSATITVEGAAVSNSSVLRAVKVVEESAEAEPVMNKDELDSLLGENTFDGILHWAFQSMSRPVPDTQAFFS</sequence>
<evidence type="ECO:0000256" key="5">
    <source>
        <dbReference type="PROSITE-ProRule" id="PRU00146"/>
    </source>
</evidence>
<gene>
    <name evidence="10" type="primary">AIRE</name>
</gene>
<dbReference type="PROSITE" id="PS51414">
    <property type="entry name" value="HSR"/>
    <property type="match status" value="1"/>
</dbReference>
<dbReference type="GO" id="GO:0006959">
    <property type="term" value="P:humoral immune response"/>
    <property type="evidence" value="ECO:0007669"/>
    <property type="project" value="InterPro"/>
</dbReference>
<name>A0AA97JL42_EUBMA</name>
<dbReference type="PRINTS" id="PR01711">
    <property type="entry name" value="AIREGULATOR"/>
</dbReference>
<dbReference type="PANTHER" id="PTHR46386:SF11">
    <property type="entry name" value="AUTOIMMUNE REGULATOR"/>
    <property type="match status" value="1"/>
</dbReference>
<dbReference type="PROSITE" id="PS01359">
    <property type="entry name" value="ZF_PHD_1"/>
    <property type="match status" value="2"/>
</dbReference>
<evidence type="ECO:0000259" key="7">
    <source>
        <dbReference type="PROSITE" id="PS50016"/>
    </source>
</evidence>
<protein>
    <submittedName>
        <fullName evidence="10">Autoimmune regulator</fullName>
    </submittedName>
</protein>
<dbReference type="PROSITE" id="PS50016">
    <property type="entry name" value="ZF_PHD_2"/>
    <property type="match status" value="1"/>
</dbReference>
<dbReference type="KEGG" id="emc:129332676"/>
<organism evidence="9 10">
    <name type="scientific">Eublepharis macularius</name>
    <name type="common">Leopard gecko</name>
    <name type="synonym">Cyrtodactylus macularius</name>
    <dbReference type="NCBI Taxonomy" id="481883"/>
    <lineage>
        <taxon>Eukaryota</taxon>
        <taxon>Metazoa</taxon>
        <taxon>Chordata</taxon>
        <taxon>Craniata</taxon>
        <taxon>Vertebrata</taxon>
        <taxon>Euteleostomi</taxon>
        <taxon>Lepidosauria</taxon>
        <taxon>Squamata</taxon>
        <taxon>Bifurcata</taxon>
        <taxon>Gekkota</taxon>
        <taxon>Eublepharidae</taxon>
        <taxon>Eublepharinae</taxon>
        <taxon>Eublepharis</taxon>
    </lineage>
</organism>
<dbReference type="SMART" id="SM00249">
    <property type="entry name" value="PHD"/>
    <property type="match status" value="2"/>
</dbReference>
<dbReference type="AlphaFoldDB" id="A0AA97JL42"/>
<dbReference type="Gene3D" id="3.30.40.10">
    <property type="entry name" value="Zinc/RING finger domain, C3HC4 (zinc finger)"/>
    <property type="match status" value="2"/>
</dbReference>
<dbReference type="GO" id="GO:0008270">
    <property type="term" value="F:zinc ion binding"/>
    <property type="evidence" value="ECO:0007669"/>
    <property type="project" value="UniProtKB-KW"/>
</dbReference>
<keyword evidence="1" id="KW-0479">Metal-binding</keyword>
<dbReference type="PANTHER" id="PTHR46386">
    <property type="entry name" value="NUCLEAR BODY PROTEIN SP140"/>
    <property type="match status" value="1"/>
</dbReference>
<dbReference type="InterPro" id="IPR001965">
    <property type="entry name" value="Znf_PHD"/>
</dbReference>
<dbReference type="InterPro" id="IPR011011">
    <property type="entry name" value="Znf_FYVE_PHD"/>
</dbReference>
<feature type="region of interest" description="Disordered" evidence="6">
    <location>
        <begin position="179"/>
        <end position="201"/>
    </location>
</feature>
<accession>A0AA97JL42</accession>
<evidence type="ECO:0000313" key="9">
    <source>
        <dbReference type="Proteomes" id="UP001190640"/>
    </source>
</evidence>
<evidence type="ECO:0000256" key="3">
    <source>
        <dbReference type="ARBA" id="ARBA00022833"/>
    </source>
</evidence>
<feature type="domain" description="HSR" evidence="8">
    <location>
        <begin position="1"/>
        <end position="111"/>
    </location>
</feature>
<feature type="domain" description="PHD-type" evidence="7">
    <location>
        <begin position="207"/>
        <end position="254"/>
    </location>
</feature>
<dbReference type="Pfam" id="PF03172">
    <property type="entry name" value="HSR"/>
    <property type="match status" value="1"/>
</dbReference>
<dbReference type="GO" id="GO:0003677">
    <property type="term" value="F:DNA binding"/>
    <property type="evidence" value="ECO:0007669"/>
    <property type="project" value="UniProtKB-KW"/>
</dbReference>
<proteinExistence type="predicted"/>
<dbReference type="CDD" id="cd15539">
    <property type="entry name" value="PHD1_AIRE"/>
    <property type="match status" value="1"/>
</dbReference>
<keyword evidence="3" id="KW-0862">Zinc</keyword>
<dbReference type="CDD" id="cd15540">
    <property type="entry name" value="PHD2_AIRE"/>
    <property type="match status" value="1"/>
</dbReference>
<dbReference type="GO" id="GO:0005737">
    <property type="term" value="C:cytoplasm"/>
    <property type="evidence" value="ECO:0007669"/>
    <property type="project" value="InterPro"/>
</dbReference>
<keyword evidence="4" id="KW-0238">DNA-binding</keyword>
<dbReference type="InterPro" id="IPR013083">
    <property type="entry name" value="Znf_RING/FYVE/PHD"/>
</dbReference>
<evidence type="ECO:0000313" key="10">
    <source>
        <dbReference type="RefSeq" id="XP_054839880.1"/>
    </source>
</evidence>
<feature type="region of interest" description="Disordered" evidence="6">
    <location>
        <begin position="120"/>
        <end position="153"/>
    </location>
</feature>
<evidence type="ECO:0000259" key="8">
    <source>
        <dbReference type="PROSITE" id="PS51414"/>
    </source>
</evidence>
<evidence type="ECO:0000256" key="4">
    <source>
        <dbReference type="ARBA" id="ARBA00023125"/>
    </source>
</evidence>
<dbReference type="InterPro" id="IPR043563">
    <property type="entry name" value="Sp110/Sp140/Sp140L-like"/>
</dbReference>
<dbReference type="GO" id="GO:0045182">
    <property type="term" value="F:translation regulator activity"/>
    <property type="evidence" value="ECO:0007669"/>
    <property type="project" value="InterPro"/>
</dbReference>
<dbReference type="InterPro" id="IPR019786">
    <property type="entry name" value="Zinc_finger_PHD-type_CS"/>
</dbReference>
<dbReference type="GeneID" id="129332676"/>
<dbReference type="InterPro" id="IPR042580">
    <property type="entry name" value="AIRE_PHD2"/>
</dbReference>
<dbReference type="InterPro" id="IPR019787">
    <property type="entry name" value="Znf_PHD-finger"/>
</dbReference>
<dbReference type="Pfam" id="PF00628">
    <property type="entry name" value="PHD"/>
    <property type="match status" value="1"/>
</dbReference>
<evidence type="ECO:0000256" key="6">
    <source>
        <dbReference type="SAM" id="MobiDB-lite"/>
    </source>
</evidence>
<dbReference type="GO" id="GO:0000981">
    <property type="term" value="F:DNA-binding transcription factor activity, RNA polymerase II-specific"/>
    <property type="evidence" value="ECO:0007669"/>
    <property type="project" value="TreeGrafter"/>
</dbReference>